<feature type="region of interest" description="Disordered" evidence="1">
    <location>
        <begin position="1"/>
        <end position="82"/>
    </location>
</feature>
<dbReference type="AlphaFoldDB" id="A0AAJ7N5A2"/>
<feature type="compositionally biased region" description="Basic and acidic residues" evidence="1">
    <location>
        <begin position="27"/>
        <end position="64"/>
    </location>
</feature>
<sequence length="82" mass="9651">TPTHTGGVNVEAQRRLESRLKHQRLSAQERKHPYNRSRGRDSSRQTPRFKDEPQTPVFDTKDSVFKSNWDDDEDGEPRKSSW</sequence>
<name>A0AAJ7N5A2_9HYME</name>
<dbReference type="KEGG" id="ccal:108623965"/>
<reference evidence="3" key="1">
    <citation type="submission" date="2025-08" db="UniProtKB">
        <authorList>
            <consortium name="RefSeq"/>
        </authorList>
    </citation>
    <scope>IDENTIFICATION</scope>
    <source>
        <tissue evidence="3">Whole body</tissue>
    </source>
</reference>
<organism evidence="2 3">
    <name type="scientific">Ceratina calcarata</name>
    <dbReference type="NCBI Taxonomy" id="156304"/>
    <lineage>
        <taxon>Eukaryota</taxon>
        <taxon>Metazoa</taxon>
        <taxon>Ecdysozoa</taxon>
        <taxon>Arthropoda</taxon>
        <taxon>Hexapoda</taxon>
        <taxon>Insecta</taxon>
        <taxon>Pterygota</taxon>
        <taxon>Neoptera</taxon>
        <taxon>Endopterygota</taxon>
        <taxon>Hymenoptera</taxon>
        <taxon>Apocrita</taxon>
        <taxon>Aculeata</taxon>
        <taxon>Apoidea</taxon>
        <taxon>Anthophila</taxon>
        <taxon>Apidae</taxon>
        <taxon>Ceratina</taxon>
        <taxon>Zadontomerus</taxon>
    </lineage>
</organism>
<accession>A0AAJ7N5A2</accession>
<evidence type="ECO:0000313" key="2">
    <source>
        <dbReference type="Proteomes" id="UP000694925"/>
    </source>
</evidence>
<evidence type="ECO:0000313" key="3">
    <source>
        <dbReference type="RefSeq" id="XP_017878368.1"/>
    </source>
</evidence>
<evidence type="ECO:0000256" key="1">
    <source>
        <dbReference type="SAM" id="MobiDB-lite"/>
    </source>
</evidence>
<dbReference type="Proteomes" id="UP000694925">
    <property type="component" value="Unplaced"/>
</dbReference>
<feature type="non-terminal residue" evidence="3">
    <location>
        <position position="1"/>
    </location>
</feature>
<gene>
    <name evidence="3" type="primary">LOC108623965</name>
</gene>
<proteinExistence type="predicted"/>
<keyword evidence="2" id="KW-1185">Reference proteome</keyword>
<dbReference type="RefSeq" id="XP_017878368.1">
    <property type="nucleotide sequence ID" value="XM_018022879.1"/>
</dbReference>
<feature type="non-terminal residue" evidence="3">
    <location>
        <position position="82"/>
    </location>
</feature>
<protein>
    <submittedName>
        <fullName evidence="3">Uncharacterized protein LOC108623965</fullName>
    </submittedName>
</protein>
<dbReference type="GeneID" id="108623965"/>